<dbReference type="Proteomes" id="UP000694866">
    <property type="component" value="Unplaced"/>
</dbReference>
<reference evidence="2" key="1">
    <citation type="submission" date="2025-08" db="UniProtKB">
        <authorList>
            <consortium name="RefSeq"/>
        </authorList>
    </citation>
    <scope>IDENTIFICATION</scope>
    <source>
        <strain evidence="2">USDA-PBARC FA_bdor</strain>
        <tissue evidence="2">Whole organism</tissue>
    </source>
</reference>
<evidence type="ECO:0000313" key="2">
    <source>
        <dbReference type="RefSeq" id="XP_011313399.1"/>
    </source>
</evidence>
<protein>
    <submittedName>
        <fullName evidence="2">Uncharacterized protein isoform X1</fullName>
    </submittedName>
</protein>
<name>A0A9R1TM96_9HYME</name>
<dbReference type="GeneID" id="105272865"/>
<dbReference type="RefSeq" id="XP_011313399.1">
    <property type="nucleotide sequence ID" value="XM_011315097.1"/>
</dbReference>
<accession>A0A9R1TM96</accession>
<dbReference type="KEGG" id="fas:105272865"/>
<dbReference type="AlphaFoldDB" id="A0A9R1TM96"/>
<proteinExistence type="predicted"/>
<organism evidence="1 2">
    <name type="scientific">Fopius arisanus</name>
    <dbReference type="NCBI Taxonomy" id="64838"/>
    <lineage>
        <taxon>Eukaryota</taxon>
        <taxon>Metazoa</taxon>
        <taxon>Ecdysozoa</taxon>
        <taxon>Arthropoda</taxon>
        <taxon>Hexapoda</taxon>
        <taxon>Insecta</taxon>
        <taxon>Pterygota</taxon>
        <taxon>Neoptera</taxon>
        <taxon>Endopterygota</taxon>
        <taxon>Hymenoptera</taxon>
        <taxon>Apocrita</taxon>
        <taxon>Ichneumonoidea</taxon>
        <taxon>Braconidae</taxon>
        <taxon>Opiinae</taxon>
        <taxon>Fopius</taxon>
    </lineage>
</organism>
<sequence>MSSVDYPSSSRFDPASTSQYQVLLRDGVAIAIWIIRRQLLACCYGTILMRCSGAVKDNFNRWSYVAHGLSGVPSMQVSLFTREECCLTSVDNRSGKAVNSSMVWVSGA</sequence>
<gene>
    <name evidence="2" type="primary">LOC105272865</name>
</gene>
<keyword evidence="1" id="KW-1185">Reference proteome</keyword>
<evidence type="ECO:0000313" key="1">
    <source>
        <dbReference type="Proteomes" id="UP000694866"/>
    </source>
</evidence>